<keyword evidence="2" id="KW-1185">Reference proteome</keyword>
<protein>
    <submittedName>
        <fullName evidence="1">Uncharacterized protein</fullName>
    </submittedName>
</protein>
<gene>
    <name evidence="1" type="ORF">SEMRO_229_G093040.1</name>
</gene>
<accession>A0A9N8H876</accession>
<evidence type="ECO:0000313" key="2">
    <source>
        <dbReference type="Proteomes" id="UP001153069"/>
    </source>
</evidence>
<sequence length="95" mass="11267">MSGANKLRITLDQLRMAAKQGSRYQNPCFDKIERLLDAMERTGTYNIQPLYKYVKEAEECYQQADIEEKKKGKASTTYFLTQYLDRKKFKKEGRR</sequence>
<dbReference type="OrthoDB" id="34906at2759"/>
<dbReference type="AlphaFoldDB" id="A0A9N8H876"/>
<organism evidence="1 2">
    <name type="scientific">Seminavis robusta</name>
    <dbReference type="NCBI Taxonomy" id="568900"/>
    <lineage>
        <taxon>Eukaryota</taxon>
        <taxon>Sar</taxon>
        <taxon>Stramenopiles</taxon>
        <taxon>Ochrophyta</taxon>
        <taxon>Bacillariophyta</taxon>
        <taxon>Bacillariophyceae</taxon>
        <taxon>Bacillariophycidae</taxon>
        <taxon>Naviculales</taxon>
        <taxon>Naviculaceae</taxon>
        <taxon>Seminavis</taxon>
    </lineage>
</organism>
<evidence type="ECO:0000313" key="1">
    <source>
        <dbReference type="EMBL" id="CAB9505388.1"/>
    </source>
</evidence>
<name>A0A9N8H876_9STRA</name>
<proteinExistence type="predicted"/>
<comment type="caution">
    <text evidence="1">The sequence shown here is derived from an EMBL/GenBank/DDBJ whole genome shotgun (WGS) entry which is preliminary data.</text>
</comment>
<dbReference type="EMBL" id="CAICTM010000228">
    <property type="protein sequence ID" value="CAB9505388.1"/>
    <property type="molecule type" value="Genomic_DNA"/>
</dbReference>
<dbReference type="Proteomes" id="UP001153069">
    <property type="component" value="Unassembled WGS sequence"/>
</dbReference>
<reference evidence="1" key="1">
    <citation type="submission" date="2020-06" db="EMBL/GenBank/DDBJ databases">
        <authorList>
            <consortium name="Plant Systems Biology data submission"/>
        </authorList>
    </citation>
    <scope>NUCLEOTIDE SEQUENCE</scope>
    <source>
        <strain evidence="1">D6</strain>
    </source>
</reference>